<comment type="caution">
    <text evidence="1">The sequence shown here is derived from an EMBL/GenBank/DDBJ whole genome shotgun (WGS) entry which is preliminary data.</text>
</comment>
<evidence type="ECO:0000313" key="1">
    <source>
        <dbReference type="EMBL" id="PWI25008.1"/>
    </source>
</evidence>
<reference evidence="1 2" key="1">
    <citation type="submission" date="2018-05" db="EMBL/GenBank/DDBJ databases">
        <title>Kurthia sibirica genome sequence.</title>
        <authorList>
            <person name="Maclea K.S."/>
            <person name="Goen A.E."/>
        </authorList>
    </citation>
    <scope>NUCLEOTIDE SEQUENCE [LARGE SCALE GENOMIC DNA]</scope>
    <source>
        <strain evidence="1 2">ATCC 49154</strain>
    </source>
</reference>
<protein>
    <recommendedName>
        <fullName evidence="3">MBL fold metallo-hydrolase</fullName>
    </recommendedName>
</protein>
<evidence type="ECO:0000313" key="2">
    <source>
        <dbReference type="Proteomes" id="UP000245938"/>
    </source>
</evidence>
<dbReference type="Gene3D" id="3.60.15.10">
    <property type="entry name" value="Ribonuclease Z/Hydroxyacylglutathione hydrolase-like"/>
    <property type="match status" value="1"/>
</dbReference>
<dbReference type="RefSeq" id="WP_109306404.1">
    <property type="nucleotide sequence ID" value="NZ_BJUF01000004.1"/>
</dbReference>
<dbReference type="AlphaFoldDB" id="A0A2U3AKE1"/>
<organism evidence="1 2">
    <name type="scientific">Kurthia sibirica</name>
    <dbReference type="NCBI Taxonomy" id="202750"/>
    <lineage>
        <taxon>Bacteria</taxon>
        <taxon>Bacillati</taxon>
        <taxon>Bacillota</taxon>
        <taxon>Bacilli</taxon>
        <taxon>Bacillales</taxon>
        <taxon>Caryophanaceae</taxon>
        <taxon>Kurthia</taxon>
    </lineage>
</organism>
<gene>
    <name evidence="1" type="ORF">DEX24_10565</name>
</gene>
<proteinExistence type="predicted"/>
<dbReference type="Proteomes" id="UP000245938">
    <property type="component" value="Unassembled WGS sequence"/>
</dbReference>
<keyword evidence="2" id="KW-1185">Reference proteome</keyword>
<name>A0A2U3AKE1_9BACL</name>
<dbReference type="EMBL" id="QFVR01000013">
    <property type="protein sequence ID" value="PWI25008.1"/>
    <property type="molecule type" value="Genomic_DNA"/>
</dbReference>
<accession>A0A2U3AKE1</accession>
<dbReference type="SUPFAM" id="SSF56281">
    <property type="entry name" value="Metallo-hydrolase/oxidoreductase"/>
    <property type="match status" value="1"/>
</dbReference>
<evidence type="ECO:0008006" key="3">
    <source>
        <dbReference type="Google" id="ProtNLM"/>
    </source>
</evidence>
<dbReference type="InterPro" id="IPR036866">
    <property type="entry name" value="RibonucZ/Hydroxyglut_hydro"/>
</dbReference>
<dbReference type="OrthoDB" id="9800061at2"/>
<sequence length="277" mass="32469">MKNNEMFLEQIPIVYDRFRSQKHDRLLPVHIFGTSSKGNSVYIKNLHLLIDLGLPFKRYTEYNLEFFNDVDYIILTHEHGDHLNPSTLLKILKIYPHIKVLITKRMAHAIMSESFSHRIKQDILRLYTTNDNLRFMNVCHTHLKTRDLVDVEFIPHITKHGDITNIAIELNVPQLSLHLLYASDLDNLYRDVTGETDGLPHYKDNPFNLIFLEANYDEELLHEALRLDPNDIRAKGNLRHISEQAAWQYVQKYLSDDGYFIPLHSSGTYGTLNQFIK</sequence>